<dbReference type="OrthoDB" id="1896086at2759"/>
<accession>A0A9P8XSB2</accession>
<evidence type="ECO:0000313" key="2">
    <source>
        <dbReference type="Proteomes" id="UP000756346"/>
    </source>
</evidence>
<protein>
    <submittedName>
        <fullName evidence="1">Uncharacterized protein</fullName>
    </submittedName>
</protein>
<name>A0A9P8XSB2_9PEZI</name>
<comment type="caution">
    <text evidence="1">The sequence shown here is derived from an EMBL/GenBank/DDBJ whole genome shotgun (WGS) entry which is preliminary data.</text>
</comment>
<sequence>MDANFRDFYKNVDVPENEARWKRTKTYSKGTPDEATLSIELSEDTSSFDKELYLNVFNNIIHGCDPKREDNPITWKFGGKWPPYKAPVGECRSQYKFFLNSIFIHGGSWATADYGQETLKKRAGACIGSTPTSWKF</sequence>
<dbReference type="GeneID" id="70189343"/>
<gene>
    <name evidence="1" type="ORF">B0I36DRAFT_369551</name>
</gene>
<dbReference type="Proteomes" id="UP000756346">
    <property type="component" value="Unassembled WGS sequence"/>
</dbReference>
<dbReference type="AlphaFoldDB" id="A0A9P8XSB2"/>
<keyword evidence="2" id="KW-1185">Reference proteome</keyword>
<dbReference type="Pfam" id="PF18647">
    <property type="entry name" value="Fungal_lectin_2"/>
    <property type="match status" value="1"/>
</dbReference>
<dbReference type="RefSeq" id="XP_046005582.1">
    <property type="nucleotide sequence ID" value="XM_046159797.1"/>
</dbReference>
<evidence type="ECO:0000313" key="1">
    <source>
        <dbReference type="EMBL" id="KAH7014615.1"/>
    </source>
</evidence>
<reference evidence="1" key="1">
    <citation type="journal article" date="2021" name="Nat. Commun.">
        <title>Genetic determinants of endophytism in the Arabidopsis root mycobiome.</title>
        <authorList>
            <person name="Mesny F."/>
            <person name="Miyauchi S."/>
            <person name="Thiergart T."/>
            <person name="Pickel B."/>
            <person name="Atanasova L."/>
            <person name="Karlsson M."/>
            <person name="Huettel B."/>
            <person name="Barry K.W."/>
            <person name="Haridas S."/>
            <person name="Chen C."/>
            <person name="Bauer D."/>
            <person name="Andreopoulos W."/>
            <person name="Pangilinan J."/>
            <person name="LaButti K."/>
            <person name="Riley R."/>
            <person name="Lipzen A."/>
            <person name="Clum A."/>
            <person name="Drula E."/>
            <person name="Henrissat B."/>
            <person name="Kohler A."/>
            <person name="Grigoriev I.V."/>
            <person name="Martin F.M."/>
            <person name="Hacquard S."/>
        </authorList>
    </citation>
    <scope>NUCLEOTIDE SEQUENCE</scope>
    <source>
        <strain evidence="1">MPI-CAGE-CH-0230</strain>
    </source>
</reference>
<proteinExistence type="predicted"/>
<organism evidence="1 2">
    <name type="scientific">Microdochium trichocladiopsis</name>
    <dbReference type="NCBI Taxonomy" id="1682393"/>
    <lineage>
        <taxon>Eukaryota</taxon>
        <taxon>Fungi</taxon>
        <taxon>Dikarya</taxon>
        <taxon>Ascomycota</taxon>
        <taxon>Pezizomycotina</taxon>
        <taxon>Sordariomycetes</taxon>
        <taxon>Xylariomycetidae</taxon>
        <taxon>Xylariales</taxon>
        <taxon>Microdochiaceae</taxon>
        <taxon>Microdochium</taxon>
    </lineage>
</organism>
<dbReference type="EMBL" id="JAGTJQ010000013">
    <property type="protein sequence ID" value="KAH7014615.1"/>
    <property type="molecule type" value="Genomic_DNA"/>
</dbReference>